<proteinExistence type="predicted"/>
<comment type="caution">
    <text evidence="2">The sequence shown here is derived from an EMBL/GenBank/DDBJ whole genome shotgun (WGS) entry which is preliminary data.</text>
</comment>
<evidence type="ECO:0000313" key="2">
    <source>
        <dbReference type="EMBL" id="OWF47630.1"/>
    </source>
</evidence>
<gene>
    <name evidence="2" type="ORF">KP79_PYT19954</name>
</gene>
<protein>
    <recommendedName>
        <fullName evidence="1">SEA domain-containing protein</fullName>
    </recommendedName>
</protein>
<sequence>MTGSSPIVFENTICTRIGDLLVFLDNYTATEVRLELRVLNLTADVSDTTSIEFKWYAQAVCQDIMELMRRNLTAFPEYRKCELITIVNDPVKLLINLTFEGNFPVEELQRNVQQYIVASSQLQEYQYSTVYTLGTLLIHYQDVTSQVNMIFEVMNMTWSADLLDATSPVFKHHIELFSADVTRLLGSTTRSYPFKQVDTIMFRNDPVTITSVLIFKGNHSEGALMANTSEIIFQNTPQYSYNGKIVNLIGDLLVYFSEWDSVLHDAWLANMTLSIHDFLYEPDLVDPLSQKFEEFQNVFCNDIDAFMTNSGFADRYYRCLIDNIANTKPATLSFKLIFNGTEGIPDETLRSTLNTSAQHITVAGQDTLYIGSNVFSFGDVQNIAVNISDYLTTTIPSTTVMSVNILLNVTFTVLNLNYTRDLADPSSTAFLNIETPFCHFFDKLCENRYPDQKYDGCRINYFTTNPDRVNFDLSFNGVPDPVIRNNTFMALIENAPRRDLNKQIAIMVGPLAIFEQTLITGG</sequence>
<name>A0A210QFV8_MIZYE</name>
<reference evidence="2 3" key="1">
    <citation type="journal article" date="2017" name="Nat. Ecol. Evol.">
        <title>Scallop genome provides insights into evolution of bilaterian karyotype and development.</title>
        <authorList>
            <person name="Wang S."/>
            <person name="Zhang J."/>
            <person name="Jiao W."/>
            <person name="Li J."/>
            <person name="Xun X."/>
            <person name="Sun Y."/>
            <person name="Guo X."/>
            <person name="Huan P."/>
            <person name="Dong B."/>
            <person name="Zhang L."/>
            <person name="Hu X."/>
            <person name="Sun X."/>
            <person name="Wang J."/>
            <person name="Zhao C."/>
            <person name="Wang Y."/>
            <person name="Wang D."/>
            <person name="Huang X."/>
            <person name="Wang R."/>
            <person name="Lv J."/>
            <person name="Li Y."/>
            <person name="Zhang Z."/>
            <person name="Liu B."/>
            <person name="Lu W."/>
            <person name="Hui Y."/>
            <person name="Liang J."/>
            <person name="Zhou Z."/>
            <person name="Hou R."/>
            <person name="Li X."/>
            <person name="Liu Y."/>
            <person name="Li H."/>
            <person name="Ning X."/>
            <person name="Lin Y."/>
            <person name="Zhao L."/>
            <person name="Xing Q."/>
            <person name="Dou J."/>
            <person name="Li Y."/>
            <person name="Mao J."/>
            <person name="Guo H."/>
            <person name="Dou H."/>
            <person name="Li T."/>
            <person name="Mu C."/>
            <person name="Jiang W."/>
            <person name="Fu Q."/>
            <person name="Fu X."/>
            <person name="Miao Y."/>
            <person name="Liu J."/>
            <person name="Yu Q."/>
            <person name="Li R."/>
            <person name="Liao H."/>
            <person name="Li X."/>
            <person name="Kong Y."/>
            <person name="Jiang Z."/>
            <person name="Chourrout D."/>
            <person name="Li R."/>
            <person name="Bao Z."/>
        </authorList>
    </citation>
    <scope>NUCLEOTIDE SEQUENCE [LARGE SCALE GENOMIC DNA]</scope>
    <source>
        <strain evidence="2 3">PY_sf001</strain>
    </source>
</reference>
<feature type="domain" description="SEA" evidence="1">
    <location>
        <begin position="403"/>
        <end position="518"/>
    </location>
</feature>
<dbReference type="Gene3D" id="3.30.70.960">
    <property type="entry name" value="SEA domain"/>
    <property type="match status" value="1"/>
</dbReference>
<dbReference type="OrthoDB" id="283575at2759"/>
<dbReference type="SUPFAM" id="SSF82671">
    <property type="entry name" value="SEA domain"/>
    <property type="match status" value="3"/>
</dbReference>
<organism evidence="2 3">
    <name type="scientific">Mizuhopecten yessoensis</name>
    <name type="common">Japanese scallop</name>
    <name type="synonym">Patinopecten yessoensis</name>
    <dbReference type="NCBI Taxonomy" id="6573"/>
    <lineage>
        <taxon>Eukaryota</taxon>
        <taxon>Metazoa</taxon>
        <taxon>Spiralia</taxon>
        <taxon>Lophotrochozoa</taxon>
        <taxon>Mollusca</taxon>
        <taxon>Bivalvia</taxon>
        <taxon>Autobranchia</taxon>
        <taxon>Pteriomorphia</taxon>
        <taxon>Pectinida</taxon>
        <taxon>Pectinoidea</taxon>
        <taxon>Pectinidae</taxon>
        <taxon>Mizuhopecten</taxon>
    </lineage>
</organism>
<accession>A0A210QFV8</accession>
<dbReference type="EMBL" id="NEDP02003844">
    <property type="protein sequence ID" value="OWF47630.1"/>
    <property type="molecule type" value="Genomic_DNA"/>
</dbReference>
<evidence type="ECO:0000313" key="3">
    <source>
        <dbReference type="Proteomes" id="UP000242188"/>
    </source>
</evidence>
<dbReference type="InterPro" id="IPR000082">
    <property type="entry name" value="SEA_dom"/>
</dbReference>
<dbReference type="PROSITE" id="PS50024">
    <property type="entry name" value="SEA"/>
    <property type="match status" value="2"/>
</dbReference>
<dbReference type="InterPro" id="IPR036364">
    <property type="entry name" value="SEA_dom_sf"/>
</dbReference>
<dbReference type="AlphaFoldDB" id="A0A210QFV8"/>
<evidence type="ECO:0000259" key="1">
    <source>
        <dbReference type="PROSITE" id="PS50024"/>
    </source>
</evidence>
<dbReference type="Proteomes" id="UP000242188">
    <property type="component" value="Unassembled WGS sequence"/>
</dbReference>
<feature type="domain" description="SEA" evidence="1">
    <location>
        <begin position="143"/>
        <end position="261"/>
    </location>
</feature>
<keyword evidence="3" id="KW-1185">Reference proteome</keyword>
<dbReference type="Pfam" id="PF01390">
    <property type="entry name" value="SEA"/>
    <property type="match status" value="1"/>
</dbReference>